<dbReference type="Pfam" id="PF02132">
    <property type="entry name" value="RecR_ZnF"/>
    <property type="match status" value="1"/>
</dbReference>
<dbReference type="PROSITE" id="PS50880">
    <property type="entry name" value="TOPRIM"/>
    <property type="match status" value="1"/>
</dbReference>
<comment type="similarity">
    <text evidence="7">Belongs to the RecR family.</text>
</comment>
<proteinExistence type="inferred from homology"/>
<sequence>MNYSSTLLENAVNELAKLPGIGRKTALRLALHLLKEKKEAVHLFSNTIAEMREQIQFCSVCNNVSDTQVCNICASSVRKKSIVCVVENIRDVMAIEATQQFSGLFHVLGGLISPLDGVGPDQLFIESLVERVKTGTIEELIFALNPNIQGDTTLFYIQKKIESFPVKITSLARGISFGGELEYADEFTLAKSIQNRISIERQKNNY</sequence>
<dbReference type="Pfam" id="PF21176">
    <property type="entry name" value="RecR_HhH"/>
    <property type="match status" value="1"/>
</dbReference>
<gene>
    <name evidence="7 9" type="primary">recR</name>
    <name evidence="9" type="ORF">O3P16_01935</name>
</gene>
<keyword evidence="10" id="KW-1185">Reference proteome</keyword>
<dbReference type="InterPro" id="IPR034137">
    <property type="entry name" value="TOPRIM_RecR"/>
</dbReference>
<keyword evidence="3 7" id="KW-0863">Zinc-finger</keyword>
<dbReference type="InterPro" id="IPR023627">
    <property type="entry name" value="Rcmb_RecR"/>
</dbReference>
<dbReference type="SUPFAM" id="SSF111304">
    <property type="entry name" value="Recombination protein RecR"/>
    <property type="match status" value="1"/>
</dbReference>
<evidence type="ECO:0000313" key="9">
    <source>
        <dbReference type="EMBL" id="MDA3613553.1"/>
    </source>
</evidence>
<reference evidence="9 10" key="1">
    <citation type="submission" date="2022-12" db="EMBL/GenBank/DDBJ databases">
        <title>Chitinophagaceae gen. sp. nov., a new member of the family Chitinophagaceae, isolated from soil in a chemical factory.</title>
        <authorList>
            <person name="Ke Z."/>
        </authorList>
    </citation>
    <scope>NUCLEOTIDE SEQUENCE [LARGE SCALE GENOMIC DNA]</scope>
    <source>
        <strain evidence="9 10">LY-5</strain>
    </source>
</reference>
<dbReference type="InterPro" id="IPR006171">
    <property type="entry name" value="TOPRIM_dom"/>
</dbReference>
<evidence type="ECO:0000256" key="5">
    <source>
        <dbReference type="ARBA" id="ARBA00023172"/>
    </source>
</evidence>
<dbReference type="EMBL" id="JAQGEF010000002">
    <property type="protein sequence ID" value="MDA3613553.1"/>
    <property type="molecule type" value="Genomic_DNA"/>
</dbReference>
<evidence type="ECO:0000259" key="8">
    <source>
        <dbReference type="PROSITE" id="PS50880"/>
    </source>
</evidence>
<evidence type="ECO:0000256" key="1">
    <source>
        <dbReference type="ARBA" id="ARBA00022723"/>
    </source>
</evidence>
<accession>A0ABT4UFL7</accession>
<feature type="zinc finger region" description="C4-type" evidence="7">
    <location>
        <begin position="58"/>
        <end position="73"/>
    </location>
</feature>
<organism evidence="9 10">
    <name type="scientific">Polluticaenibacter yanchengensis</name>
    <dbReference type="NCBI Taxonomy" id="3014562"/>
    <lineage>
        <taxon>Bacteria</taxon>
        <taxon>Pseudomonadati</taxon>
        <taxon>Bacteroidota</taxon>
        <taxon>Chitinophagia</taxon>
        <taxon>Chitinophagales</taxon>
        <taxon>Chitinophagaceae</taxon>
        <taxon>Polluticaenibacter</taxon>
    </lineage>
</organism>
<dbReference type="Gene3D" id="3.40.1360.10">
    <property type="match status" value="1"/>
</dbReference>
<dbReference type="HAMAP" id="MF_00017">
    <property type="entry name" value="RecR"/>
    <property type="match status" value="1"/>
</dbReference>
<dbReference type="Gene3D" id="1.10.8.420">
    <property type="entry name" value="RecR Domain 1"/>
    <property type="match status" value="1"/>
</dbReference>
<evidence type="ECO:0000256" key="7">
    <source>
        <dbReference type="HAMAP-Rule" id="MF_00017"/>
    </source>
</evidence>
<dbReference type="CDD" id="cd01025">
    <property type="entry name" value="TOPRIM_recR"/>
    <property type="match status" value="1"/>
</dbReference>
<feature type="domain" description="Toprim" evidence="8">
    <location>
        <begin position="81"/>
        <end position="176"/>
    </location>
</feature>
<keyword evidence="1 7" id="KW-0479">Metal-binding</keyword>
<dbReference type="PANTHER" id="PTHR30446">
    <property type="entry name" value="RECOMBINATION PROTEIN RECR"/>
    <property type="match status" value="1"/>
</dbReference>
<dbReference type="InterPro" id="IPR000093">
    <property type="entry name" value="DNA_Rcmb_RecR"/>
</dbReference>
<evidence type="ECO:0000256" key="3">
    <source>
        <dbReference type="ARBA" id="ARBA00022771"/>
    </source>
</evidence>
<keyword evidence="5 7" id="KW-0233">DNA recombination</keyword>
<evidence type="ECO:0000313" key="10">
    <source>
        <dbReference type="Proteomes" id="UP001210231"/>
    </source>
</evidence>
<dbReference type="PANTHER" id="PTHR30446:SF0">
    <property type="entry name" value="RECOMBINATION PROTEIN RECR"/>
    <property type="match status" value="1"/>
</dbReference>
<comment type="function">
    <text evidence="7">May play a role in DNA repair. It seems to be involved in an RecBC-independent recombinational process of DNA repair. It may act with RecF and RecO.</text>
</comment>
<dbReference type="SMART" id="SM00493">
    <property type="entry name" value="TOPRIM"/>
    <property type="match status" value="1"/>
</dbReference>
<dbReference type="Pfam" id="PF13662">
    <property type="entry name" value="Toprim_4"/>
    <property type="match status" value="1"/>
</dbReference>
<dbReference type="Proteomes" id="UP001210231">
    <property type="component" value="Unassembled WGS sequence"/>
</dbReference>
<comment type="caution">
    <text evidence="9">The sequence shown here is derived from an EMBL/GenBank/DDBJ whole genome shotgun (WGS) entry which is preliminary data.</text>
</comment>
<evidence type="ECO:0000256" key="6">
    <source>
        <dbReference type="ARBA" id="ARBA00023204"/>
    </source>
</evidence>
<evidence type="ECO:0000256" key="2">
    <source>
        <dbReference type="ARBA" id="ARBA00022763"/>
    </source>
</evidence>
<dbReference type="Pfam" id="PF21175">
    <property type="entry name" value="RecR_C"/>
    <property type="match status" value="1"/>
</dbReference>
<keyword evidence="6 7" id="KW-0234">DNA repair</keyword>
<keyword evidence="4 7" id="KW-0862">Zinc</keyword>
<dbReference type="InterPro" id="IPR015967">
    <property type="entry name" value="Rcmb_RecR_Znf"/>
</dbReference>
<keyword evidence="2 7" id="KW-0227">DNA damage</keyword>
<dbReference type="RefSeq" id="WP_407029883.1">
    <property type="nucleotide sequence ID" value="NZ_JAQGEF010000002.1"/>
</dbReference>
<protein>
    <recommendedName>
        <fullName evidence="7">Recombination protein RecR</fullName>
    </recommendedName>
</protein>
<evidence type="ECO:0000256" key="4">
    <source>
        <dbReference type="ARBA" id="ARBA00022833"/>
    </source>
</evidence>
<dbReference type="NCBIfam" id="TIGR00615">
    <property type="entry name" value="recR"/>
    <property type="match status" value="1"/>
</dbReference>
<name>A0ABT4UFL7_9BACT</name>